<dbReference type="AlphaFoldDB" id="A0AAN8YI40"/>
<evidence type="ECO:0000313" key="2">
    <source>
        <dbReference type="Proteomes" id="UP001371456"/>
    </source>
</evidence>
<gene>
    <name evidence="1" type="ORF">RDI58_006933</name>
</gene>
<sequence length="89" mass="10111">MLRICCRSSFHKAEGETEKVKDLQISFVFCNSRLSCALGVSLFVSFFLKMELMFSIPTYSLREDKNVVALRLQSVGLGKHQLPPRAISR</sequence>
<reference evidence="1 2" key="1">
    <citation type="submission" date="2024-02" db="EMBL/GenBank/DDBJ databases">
        <title>de novo genome assembly of Solanum bulbocastanum strain 11H21.</title>
        <authorList>
            <person name="Hosaka A.J."/>
        </authorList>
    </citation>
    <scope>NUCLEOTIDE SEQUENCE [LARGE SCALE GENOMIC DNA]</scope>
    <source>
        <tissue evidence="1">Young leaves</tissue>
    </source>
</reference>
<protein>
    <submittedName>
        <fullName evidence="1">Uncharacterized protein</fullName>
    </submittedName>
</protein>
<keyword evidence="2" id="KW-1185">Reference proteome</keyword>
<name>A0AAN8YI40_SOLBU</name>
<dbReference type="Proteomes" id="UP001371456">
    <property type="component" value="Unassembled WGS sequence"/>
</dbReference>
<organism evidence="1 2">
    <name type="scientific">Solanum bulbocastanum</name>
    <name type="common">Wild potato</name>
    <dbReference type="NCBI Taxonomy" id="147425"/>
    <lineage>
        <taxon>Eukaryota</taxon>
        <taxon>Viridiplantae</taxon>
        <taxon>Streptophyta</taxon>
        <taxon>Embryophyta</taxon>
        <taxon>Tracheophyta</taxon>
        <taxon>Spermatophyta</taxon>
        <taxon>Magnoliopsida</taxon>
        <taxon>eudicotyledons</taxon>
        <taxon>Gunneridae</taxon>
        <taxon>Pentapetalae</taxon>
        <taxon>asterids</taxon>
        <taxon>lamiids</taxon>
        <taxon>Solanales</taxon>
        <taxon>Solanaceae</taxon>
        <taxon>Solanoideae</taxon>
        <taxon>Solaneae</taxon>
        <taxon>Solanum</taxon>
    </lineage>
</organism>
<evidence type="ECO:0000313" key="1">
    <source>
        <dbReference type="EMBL" id="KAK6793480.1"/>
    </source>
</evidence>
<proteinExistence type="predicted"/>
<accession>A0AAN8YI40</accession>
<dbReference type="EMBL" id="JBANQN010000003">
    <property type="protein sequence ID" value="KAK6793480.1"/>
    <property type="molecule type" value="Genomic_DNA"/>
</dbReference>
<comment type="caution">
    <text evidence="1">The sequence shown here is derived from an EMBL/GenBank/DDBJ whole genome shotgun (WGS) entry which is preliminary data.</text>
</comment>